<evidence type="ECO:0000256" key="2">
    <source>
        <dbReference type="ARBA" id="ARBA00022679"/>
    </source>
</evidence>
<dbReference type="InterPro" id="IPR038375">
    <property type="entry name" value="NDUFAF7_sf"/>
</dbReference>
<dbReference type="EC" id="2.1.1.-" evidence="3"/>
<evidence type="ECO:0000256" key="1">
    <source>
        <dbReference type="ARBA" id="ARBA00022603"/>
    </source>
</evidence>
<dbReference type="PANTHER" id="PTHR12049:SF7">
    <property type="entry name" value="PROTEIN ARGININE METHYLTRANSFERASE NDUFAF7, MITOCHONDRIAL"/>
    <property type="match status" value="1"/>
</dbReference>
<protein>
    <submittedName>
        <fullName evidence="3">SAM-dependent methyltransferase</fullName>
        <ecNumber evidence="3">2.1.1.-</ecNumber>
    </submittedName>
</protein>
<name>A0ABU5DVM0_9PROT</name>
<proteinExistence type="predicted"/>
<dbReference type="InterPro" id="IPR003788">
    <property type="entry name" value="NDUFAF7"/>
</dbReference>
<dbReference type="Gene3D" id="3.40.50.12710">
    <property type="match status" value="1"/>
</dbReference>
<evidence type="ECO:0000313" key="3">
    <source>
        <dbReference type="EMBL" id="MDY0871361.1"/>
    </source>
</evidence>
<dbReference type="RefSeq" id="WP_320499791.1">
    <property type="nucleotide sequence ID" value="NZ_JAXCLX010000001.1"/>
</dbReference>
<dbReference type="Proteomes" id="UP001271769">
    <property type="component" value="Unassembled WGS sequence"/>
</dbReference>
<accession>A0ABU5DVM0</accession>
<dbReference type="GO" id="GO:0008168">
    <property type="term" value="F:methyltransferase activity"/>
    <property type="evidence" value="ECO:0007669"/>
    <property type="project" value="UniProtKB-KW"/>
</dbReference>
<reference evidence="3 4" key="1">
    <citation type="journal article" date="2013" name="Antonie Van Leeuwenhoek">
        <title>Dongia rigui sp. nov., isolated from freshwater of a large wetland in Korea.</title>
        <authorList>
            <person name="Baik K.S."/>
            <person name="Hwang Y.M."/>
            <person name="Choi J.S."/>
            <person name="Kwon J."/>
            <person name="Seong C.N."/>
        </authorList>
    </citation>
    <scope>NUCLEOTIDE SEQUENCE [LARGE SCALE GENOMIC DNA]</scope>
    <source>
        <strain evidence="3 4">04SU4-P</strain>
    </source>
</reference>
<dbReference type="GO" id="GO:0032259">
    <property type="term" value="P:methylation"/>
    <property type="evidence" value="ECO:0007669"/>
    <property type="project" value="UniProtKB-KW"/>
</dbReference>
<comment type="caution">
    <text evidence="3">The sequence shown here is derived from an EMBL/GenBank/DDBJ whole genome shotgun (WGS) entry which is preliminary data.</text>
</comment>
<dbReference type="Pfam" id="PF02636">
    <property type="entry name" value="Methyltransf_28"/>
    <property type="match status" value="1"/>
</dbReference>
<dbReference type="EMBL" id="JAXCLX010000001">
    <property type="protein sequence ID" value="MDY0871361.1"/>
    <property type="molecule type" value="Genomic_DNA"/>
</dbReference>
<dbReference type="SUPFAM" id="SSF53335">
    <property type="entry name" value="S-adenosyl-L-methionine-dependent methyltransferases"/>
    <property type="match status" value="1"/>
</dbReference>
<gene>
    <name evidence="3" type="ORF">SMD31_05490</name>
</gene>
<keyword evidence="4" id="KW-1185">Reference proteome</keyword>
<evidence type="ECO:0000313" key="4">
    <source>
        <dbReference type="Proteomes" id="UP001271769"/>
    </source>
</evidence>
<sequence length="360" mass="38245">MHPALQSIRRRIALEGPLTLAAVMEEALAGRNGYYRDHDPLGPEGDFITAPEVSQMFGELIGLWCVDTWQRLGSPAAFNLVEMGPGRGTLMADALRAARVSAGFLAAKQLHLVEINAALRAKQAERLADHQPVWHEHLDGVPAGPMILVANELFDALPVHQLQMTAQGWRERVVALDGEHLQFGLAAPGAALGLLRPAHRTAHDGAIAEVSPASIALIDTIARRLVADAGAALIIDYGPAESGLGDSFQALKRHTYHLPLEALGEADLTAHVDFGALKAAAEEAGANVFGPTAQGDFLRALGIELRANMLAQKADAGTAEILHRQVHRLIAPEQMGRLFKALGLASPTLDTDRSGGLAGL</sequence>
<keyword evidence="1 3" id="KW-0489">Methyltransferase</keyword>
<dbReference type="InterPro" id="IPR029063">
    <property type="entry name" value="SAM-dependent_MTases_sf"/>
</dbReference>
<organism evidence="3 4">
    <name type="scientific">Dongia rigui</name>
    <dbReference type="NCBI Taxonomy" id="940149"/>
    <lineage>
        <taxon>Bacteria</taxon>
        <taxon>Pseudomonadati</taxon>
        <taxon>Pseudomonadota</taxon>
        <taxon>Alphaproteobacteria</taxon>
        <taxon>Rhodospirillales</taxon>
        <taxon>Dongiaceae</taxon>
        <taxon>Dongia</taxon>
    </lineage>
</organism>
<keyword evidence="2 3" id="KW-0808">Transferase</keyword>
<dbReference type="PANTHER" id="PTHR12049">
    <property type="entry name" value="PROTEIN ARGININE METHYLTRANSFERASE NDUFAF7, MITOCHONDRIAL"/>
    <property type="match status" value="1"/>
</dbReference>